<accession>A0ACB6SFL1</accession>
<evidence type="ECO:0000313" key="1">
    <source>
        <dbReference type="EMBL" id="KAF2633111.1"/>
    </source>
</evidence>
<organism evidence="1 2">
    <name type="scientific">Macroventuria anomochaeta</name>
    <dbReference type="NCBI Taxonomy" id="301207"/>
    <lineage>
        <taxon>Eukaryota</taxon>
        <taxon>Fungi</taxon>
        <taxon>Dikarya</taxon>
        <taxon>Ascomycota</taxon>
        <taxon>Pezizomycotina</taxon>
        <taxon>Dothideomycetes</taxon>
        <taxon>Pleosporomycetidae</taxon>
        <taxon>Pleosporales</taxon>
        <taxon>Pleosporineae</taxon>
        <taxon>Didymellaceae</taxon>
        <taxon>Macroventuria</taxon>
    </lineage>
</organism>
<comment type="caution">
    <text evidence="1">The sequence shown here is derived from an EMBL/GenBank/DDBJ whole genome shotgun (WGS) entry which is preliminary data.</text>
</comment>
<protein>
    <submittedName>
        <fullName evidence="1">Uncharacterized protein</fullName>
    </submittedName>
</protein>
<evidence type="ECO:0000313" key="2">
    <source>
        <dbReference type="Proteomes" id="UP000799754"/>
    </source>
</evidence>
<reference evidence="1" key="1">
    <citation type="journal article" date="2020" name="Stud. Mycol.">
        <title>101 Dothideomycetes genomes: a test case for predicting lifestyles and emergence of pathogens.</title>
        <authorList>
            <person name="Haridas S."/>
            <person name="Albert R."/>
            <person name="Binder M."/>
            <person name="Bloem J."/>
            <person name="Labutti K."/>
            <person name="Salamov A."/>
            <person name="Andreopoulos B."/>
            <person name="Baker S."/>
            <person name="Barry K."/>
            <person name="Bills G."/>
            <person name="Bluhm B."/>
            <person name="Cannon C."/>
            <person name="Castanera R."/>
            <person name="Culley D."/>
            <person name="Daum C."/>
            <person name="Ezra D."/>
            <person name="Gonzalez J."/>
            <person name="Henrissat B."/>
            <person name="Kuo A."/>
            <person name="Liang C."/>
            <person name="Lipzen A."/>
            <person name="Lutzoni F."/>
            <person name="Magnuson J."/>
            <person name="Mondo S."/>
            <person name="Nolan M."/>
            <person name="Ohm R."/>
            <person name="Pangilinan J."/>
            <person name="Park H.-J."/>
            <person name="Ramirez L."/>
            <person name="Alfaro M."/>
            <person name="Sun H."/>
            <person name="Tritt A."/>
            <person name="Yoshinaga Y."/>
            <person name="Zwiers L.-H."/>
            <person name="Turgeon B."/>
            <person name="Goodwin S."/>
            <person name="Spatafora J."/>
            <person name="Crous P."/>
            <person name="Grigoriev I."/>
        </authorList>
    </citation>
    <scope>NUCLEOTIDE SEQUENCE</scope>
    <source>
        <strain evidence="1">CBS 525.71</strain>
    </source>
</reference>
<dbReference type="Proteomes" id="UP000799754">
    <property type="component" value="Unassembled WGS sequence"/>
</dbReference>
<keyword evidence="2" id="KW-1185">Reference proteome</keyword>
<gene>
    <name evidence="1" type="ORF">BU25DRAFT_406365</name>
</gene>
<name>A0ACB6SFL1_9PLEO</name>
<proteinExistence type="predicted"/>
<dbReference type="EMBL" id="MU006702">
    <property type="protein sequence ID" value="KAF2633111.1"/>
    <property type="molecule type" value="Genomic_DNA"/>
</dbReference>
<sequence>MTKRRACKRKRIQQGGKIEYGEVAAQGAAEASVAAQPSKKTRGAGGLRLGTTLEMLAPCLIVTKS</sequence>